<keyword evidence="3" id="KW-1185">Reference proteome</keyword>
<reference evidence="2 3" key="1">
    <citation type="journal article" date="2021" name="Nat. Plants">
        <title>The Taxus genome provides insights into paclitaxel biosynthesis.</title>
        <authorList>
            <person name="Xiong X."/>
            <person name="Gou J."/>
            <person name="Liao Q."/>
            <person name="Li Y."/>
            <person name="Zhou Q."/>
            <person name="Bi G."/>
            <person name="Li C."/>
            <person name="Du R."/>
            <person name="Wang X."/>
            <person name="Sun T."/>
            <person name="Guo L."/>
            <person name="Liang H."/>
            <person name="Lu P."/>
            <person name="Wu Y."/>
            <person name="Zhang Z."/>
            <person name="Ro D.K."/>
            <person name="Shang Y."/>
            <person name="Huang S."/>
            <person name="Yan J."/>
        </authorList>
    </citation>
    <scope>NUCLEOTIDE SEQUENCE [LARGE SCALE GENOMIC DNA]</scope>
    <source>
        <strain evidence="2">Ta-2019</strain>
    </source>
</reference>
<sequence length="96" mass="11031">LKGKNIVMEAFCQIPHFLFWVGSHRKDSIILFIGGHLFLLVSILQVQTLDPLLSSFVYSMTICEAKKQSEPSVSSEEKSCKEFFLQFDHRCTGYKQ</sequence>
<feature type="non-terminal residue" evidence="2">
    <location>
        <position position="1"/>
    </location>
</feature>
<comment type="caution">
    <text evidence="2">The sequence shown here is derived from an EMBL/GenBank/DDBJ whole genome shotgun (WGS) entry which is preliminary data.</text>
</comment>
<keyword evidence="1" id="KW-1133">Transmembrane helix</keyword>
<feature type="non-terminal residue" evidence="2">
    <location>
        <position position="96"/>
    </location>
</feature>
<keyword evidence="1" id="KW-0812">Transmembrane</keyword>
<evidence type="ECO:0000256" key="1">
    <source>
        <dbReference type="SAM" id="Phobius"/>
    </source>
</evidence>
<evidence type="ECO:0000313" key="3">
    <source>
        <dbReference type="Proteomes" id="UP000824469"/>
    </source>
</evidence>
<name>A0AA38GRQ8_TAXCH</name>
<accession>A0AA38GRQ8</accession>
<proteinExistence type="predicted"/>
<organism evidence="2 3">
    <name type="scientific">Taxus chinensis</name>
    <name type="common">Chinese yew</name>
    <name type="synonym">Taxus wallichiana var. chinensis</name>
    <dbReference type="NCBI Taxonomy" id="29808"/>
    <lineage>
        <taxon>Eukaryota</taxon>
        <taxon>Viridiplantae</taxon>
        <taxon>Streptophyta</taxon>
        <taxon>Embryophyta</taxon>
        <taxon>Tracheophyta</taxon>
        <taxon>Spermatophyta</taxon>
        <taxon>Pinopsida</taxon>
        <taxon>Pinidae</taxon>
        <taxon>Conifers II</taxon>
        <taxon>Cupressales</taxon>
        <taxon>Taxaceae</taxon>
        <taxon>Taxus</taxon>
    </lineage>
</organism>
<protein>
    <submittedName>
        <fullName evidence="2">Uncharacterized protein</fullName>
    </submittedName>
</protein>
<keyword evidence="1" id="KW-0472">Membrane</keyword>
<dbReference type="AlphaFoldDB" id="A0AA38GRQ8"/>
<dbReference type="EMBL" id="JAHRHJ020000002">
    <property type="protein sequence ID" value="KAH9327137.1"/>
    <property type="molecule type" value="Genomic_DNA"/>
</dbReference>
<gene>
    <name evidence="2" type="ORF">KI387_007315</name>
</gene>
<dbReference type="Proteomes" id="UP000824469">
    <property type="component" value="Unassembled WGS sequence"/>
</dbReference>
<feature type="transmembrane region" description="Helical" evidence="1">
    <location>
        <begin position="28"/>
        <end position="46"/>
    </location>
</feature>
<evidence type="ECO:0000313" key="2">
    <source>
        <dbReference type="EMBL" id="KAH9327137.1"/>
    </source>
</evidence>